<dbReference type="InterPro" id="IPR029058">
    <property type="entry name" value="AB_hydrolase_fold"/>
</dbReference>
<dbReference type="EMBL" id="JAKOGI010000497">
    <property type="protein sequence ID" value="KAJ8434153.1"/>
    <property type="molecule type" value="Genomic_DNA"/>
</dbReference>
<keyword evidence="3" id="KW-1185">Reference proteome</keyword>
<sequence>MYHTLNFVLGASYEAFAPARKKGEGAWKLADKLAAAGFCVLVPDFLHRDPYQPGNPERTMQEWLKDHSPDNAAEEAKTIIENLKRRAVSKIAAVGFCWGAKVVVELATPDYLQAAMLCHPSFVTVDDIWNVKVPIAILGAEQDRISPPELLRQFEEILHSNPVVDGFVKIFPNVSHGWTVRYNPEDPEAVKAAEEAHQDILNWIVQHLKPETLE</sequence>
<dbReference type="PANTHER" id="PTHR17630">
    <property type="entry name" value="DIENELACTONE HYDROLASE"/>
    <property type="match status" value="1"/>
</dbReference>
<comment type="caution">
    <text evidence="2">The sequence shown here is derived from an EMBL/GenBank/DDBJ whole genome shotgun (WGS) entry which is preliminary data.</text>
</comment>
<dbReference type="PANTHER" id="PTHR17630:SF97">
    <property type="entry name" value="ENDO-1,31,4-BETA-D-GLUCANASE-LIKE"/>
    <property type="match status" value="1"/>
</dbReference>
<name>A0A9Q1JZU6_9CARY</name>
<evidence type="ECO:0000259" key="1">
    <source>
        <dbReference type="Pfam" id="PF01738"/>
    </source>
</evidence>
<feature type="domain" description="Dienelactone hydrolase" evidence="1">
    <location>
        <begin position="29"/>
        <end position="207"/>
    </location>
</feature>
<dbReference type="InterPro" id="IPR002925">
    <property type="entry name" value="Dienelactn_hydro"/>
</dbReference>
<proteinExistence type="predicted"/>
<dbReference type="Proteomes" id="UP001153076">
    <property type="component" value="Unassembled WGS sequence"/>
</dbReference>
<accession>A0A9Q1JZU6</accession>
<gene>
    <name evidence="2" type="ORF">Cgig2_000873</name>
</gene>
<organism evidence="2 3">
    <name type="scientific">Carnegiea gigantea</name>
    <dbReference type="NCBI Taxonomy" id="171969"/>
    <lineage>
        <taxon>Eukaryota</taxon>
        <taxon>Viridiplantae</taxon>
        <taxon>Streptophyta</taxon>
        <taxon>Embryophyta</taxon>
        <taxon>Tracheophyta</taxon>
        <taxon>Spermatophyta</taxon>
        <taxon>Magnoliopsida</taxon>
        <taxon>eudicotyledons</taxon>
        <taxon>Gunneridae</taxon>
        <taxon>Pentapetalae</taxon>
        <taxon>Caryophyllales</taxon>
        <taxon>Cactineae</taxon>
        <taxon>Cactaceae</taxon>
        <taxon>Cactoideae</taxon>
        <taxon>Echinocereeae</taxon>
        <taxon>Carnegiea</taxon>
    </lineage>
</organism>
<dbReference type="Pfam" id="PF01738">
    <property type="entry name" value="DLH"/>
    <property type="match status" value="1"/>
</dbReference>
<reference evidence="2" key="1">
    <citation type="submission" date="2022-04" db="EMBL/GenBank/DDBJ databases">
        <title>Carnegiea gigantea Genome sequencing and assembly v2.</title>
        <authorList>
            <person name="Copetti D."/>
            <person name="Sanderson M.J."/>
            <person name="Burquez A."/>
            <person name="Wojciechowski M.F."/>
        </authorList>
    </citation>
    <scope>NUCLEOTIDE SEQUENCE</scope>
    <source>
        <strain evidence="2">SGP5-SGP5p</strain>
        <tissue evidence="2">Aerial part</tissue>
    </source>
</reference>
<dbReference type="AlphaFoldDB" id="A0A9Q1JZU6"/>
<evidence type="ECO:0000313" key="2">
    <source>
        <dbReference type="EMBL" id="KAJ8434153.1"/>
    </source>
</evidence>
<dbReference type="OrthoDB" id="17560at2759"/>
<evidence type="ECO:0000313" key="3">
    <source>
        <dbReference type="Proteomes" id="UP001153076"/>
    </source>
</evidence>
<dbReference type="Gene3D" id="3.40.50.1820">
    <property type="entry name" value="alpha/beta hydrolase"/>
    <property type="match status" value="1"/>
</dbReference>
<dbReference type="GO" id="GO:0016787">
    <property type="term" value="F:hydrolase activity"/>
    <property type="evidence" value="ECO:0007669"/>
    <property type="project" value="InterPro"/>
</dbReference>
<dbReference type="SUPFAM" id="SSF53474">
    <property type="entry name" value="alpha/beta-Hydrolases"/>
    <property type="match status" value="1"/>
</dbReference>
<protein>
    <recommendedName>
        <fullName evidence="1">Dienelactone hydrolase domain-containing protein</fullName>
    </recommendedName>
</protein>